<dbReference type="GeneID" id="95605360"/>
<evidence type="ECO:0000313" key="2">
    <source>
        <dbReference type="Proteomes" id="UP001164506"/>
    </source>
</evidence>
<dbReference type="Gene3D" id="2.120.10.70">
    <property type="entry name" value="Fucose-specific lectin"/>
    <property type="match status" value="1"/>
</dbReference>
<name>A0ABY6R960_9ACTN</name>
<protein>
    <submittedName>
        <fullName evidence="1">Uncharacterized protein</fullName>
    </submittedName>
</protein>
<dbReference type="EMBL" id="CP084204">
    <property type="protein sequence ID" value="UZX26125.1"/>
    <property type="molecule type" value="Genomic_DNA"/>
</dbReference>
<evidence type="ECO:0000313" key="1">
    <source>
        <dbReference type="EMBL" id="UZX26125.1"/>
    </source>
</evidence>
<dbReference type="Proteomes" id="UP001164506">
    <property type="component" value="Chromosome"/>
</dbReference>
<organism evidence="1 2">
    <name type="scientific">Streptomyces tanashiensis</name>
    <dbReference type="NCBI Taxonomy" id="67367"/>
    <lineage>
        <taxon>Bacteria</taxon>
        <taxon>Bacillati</taxon>
        <taxon>Actinomycetota</taxon>
        <taxon>Actinomycetes</taxon>
        <taxon>Kitasatosporales</taxon>
        <taxon>Streptomycetaceae</taxon>
        <taxon>Streptomyces</taxon>
    </lineage>
</organism>
<dbReference type="SUPFAM" id="SSF89372">
    <property type="entry name" value="Fucose-specific lectin"/>
    <property type="match status" value="1"/>
</dbReference>
<dbReference type="RefSeq" id="WP_267260266.1">
    <property type="nucleotide sequence ID" value="NZ_CP084204.1"/>
</dbReference>
<proteinExistence type="predicted"/>
<accession>A0ABY6R960</accession>
<keyword evidence="2" id="KW-1185">Reference proteome</keyword>
<reference evidence="1" key="1">
    <citation type="submission" date="2021-09" db="EMBL/GenBank/DDBJ databases">
        <title>Complete genome sequence and metabolic characterization of Streptomyces tanashiensis DSM 731 the producer of antibacterial Kalafungin and diverse secondary metabolites.</title>
        <authorList>
            <person name="Abbasi M.N."/>
            <person name="Anwar M.N."/>
            <person name="Alam K."/>
            <person name="Shoaib M."/>
            <person name="Lin Z."/>
            <person name="Hayat M."/>
            <person name="Ali M.I."/>
            <person name="Malik H.M.T."/>
            <person name="Ahmed I."/>
            <person name="Li A."/>
            <person name="Hailong Wang H."/>
            <person name="Zhang Y."/>
        </authorList>
    </citation>
    <scope>NUCLEOTIDE SEQUENCE</scope>
    <source>
        <strain evidence="1">Kala</strain>
    </source>
</reference>
<gene>
    <name evidence="1" type="ORF">LDH80_38020</name>
</gene>
<sequence>MTPAIAHEEEQNLWHSVYTTAGGWSKDGIFADHRSAAAPALAQESDTLVCVHRGARQGVEKNIPLRWTSHTPVDVKGLLAEVDEVKSRYRESLPAADRASLDADLAKATAAVDEARRWTPDADLGNGNLAFHTPAIAAYKGSIYAVYYRFWADGRGGLGTTCRPAVGTWSKVRKQRDDRGIGPGRWPGLAVYKDKLHLVFAVNATGEEPEGLEGGIVQHATLAEDDEWVPVQQGCGGEHLGVVNAGQREAAQAATMRPPGNYALTEHDGLLHLLYRKEYDLRLWHATYDGDTWSKAIALDGLTSRRGASIASYDGKLHAVYPSPDSDLLRHAVYQGGKWSKGEVIAGHESQHDPALISYAEADGSRSLILVHRGLNTYVPPAPKAHVPPKTNLTLHASVSSPKGEDYSASGGLTRAGHQITLYRTTSHEDGSQGIAARWTADVQYQRGPFWYDDDGSISGELRLRNIDDEGIGFLGAQSVQGDFSGGLYESTSLFENLAPGTYEVALVNGRKTRGYWSSVGPDRSANHAAAEIDLRSVRTTITITA</sequence>